<proteinExistence type="predicted"/>
<organism evidence="2 3">
    <name type="scientific">Sungkyunkwania multivorans</name>
    <dbReference type="NCBI Taxonomy" id="1173618"/>
    <lineage>
        <taxon>Bacteria</taxon>
        <taxon>Pseudomonadati</taxon>
        <taxon>Bacteroidota</taxon>
        <taxon>Flavobacteriia</taxon>
        <taxon>Flavobacteriales</taxon>
        <taxon>Flavobacteriaceae</taxon>
        <taxon>Sungkyunkwania</taxon>
    </lineage>
</organism>
<accession>A0ABW3CZC3</accession>
<name>A0ABW3CZC3_9FLAO</name>
<dbReference type="InterPro" id="IPR058238">
    <property type="entry name" value="Lant_leader_dom"/>
</dbReference>
<dbReference type="EMBL" id="JBHTJH010000017">
    <property type="protein sequence ID" value="MFD0862871.1"/>
    <property type="molecule type" value="Genomic_DNA"/>
</dbReference>
<sequence>MKKDVINDLLRLQKLTIAKLDSAAMHKIHGGDCLPTEHYDEDHTVSGDKQSP</sequence>
<comment type="caution">
    <text evidence="2">The sequence shown here is derived from an EMBL/GenBank/DDBJ whole genome shotgun (WGS) entry which is preliminary data.</text>
</comment>
<dbReference type="NCBIfam" id="NF038153">
    <property type="entry name" value="lant_leader_L1a"/>
    <property type="match status" value="1"/>
</dbReference>
<feature type="region of interest" description="Disordered" evidence="1">
    <location>
        <begin position="33"/>
        <end position="52"/>
    </location>
</feature>
<reference evidence="3" key="1">
    <citation type="journal article" date="2019" name="Int. J. Syst. Evol. Microbiol.">
        <title>The Global Catalogue of Microorganisms (GCM) 10K type strain sequencing project: providing services to taxonomists for standard genome sequencing and annotation.</title>
        <authorList>
            <consortium name="The Broad Institute Genomics Platform"/>
            <consortium name="The Broad Institute Genome Sequencing Center for Infectious Disease"/>
            <person name="Wu L."/>
            <person name="Ma J."/>
        </authorList>
    </citation>
    <scope>NUCLEOTIDE SEQUENCE [LARGE SCALE GENOMIC DNA]</scope>
    <source>
        <strain evidence="3">CCUG 62952</strain>
    </source>
</reference>
<dbReference type="Proteomes" id="UP001596978">
    <property type="component" value="Unassembled WGS sequence"/>
</dbReference>
<dbReference type="RefSeq" id="WP_386408410.1">
    <property type="nucleotide sequence ID" value="NZ_JBHTJH010000017.1"/>
</dbReference>
<evidence type="ECO:0000313" key="2">
    <source>
        <dbReference type="EMBL" id="MFD0862871.1"/>
    </source>
</evidence>
<evidence type="ECO:0000313" key="3">
    <source>
        <dbReference type="Proteomes" id="UP001596978"/>
    </source>
</evidence>
<gene>
    <name evidence="2" type="ORF">ACFQ1M_11715</name>
</gene>
<evidence type="ECO:0000256" key="1">
    <source>
        <dbReference type="SAM" id="MobiDB-lite"/>
    </source>
</evidence>
<protein>
    <submittedName>
        <fullName evidence="2">Class I lanthipeptide</fullName>
    </submittedName>
</protein>
<keyword evidence="3" id="KW-1185">Reference proteome</keyword>
<feature type="compositionally biased region" description="Basic and acidic residues" evidence="1">
    <location>
        <begin position="35"/>
        <end position="52"/>
    </location>
</feature>